<dbReference type="SUPFAM" id="SSF69255">
    <property type="entry name" value="gp5 N-terminal domain-like"/>
    <property type="match status" value="1"/>
</dbReference>
<gene>
    <name evidence="2" type="ORF">JJB07_06145</name>
</gene>
<sequence>MYSPTMNWVEQIKWIVREMMNAKSFVLEGIVTSVDPTPPCKVKVMLEPYSIETGWLRVSTPYGGNGFGLVLPPPEQGVPVKVIFDMGDIQHGTVIGAVFSEAMSVPDAPFGSVGFVHKSGSSILIAPDGTVTIQGKNSTQSW</sequence>
<organism evidence="2 3">
    <name type="scientific">Tumebacillus amylolyticus</name>
    <dbReference type="NCBI Taxonomy" id="2801339"/>
    <lineage>
        <taxon>Bacteria</taxon>
        <taxon>Bacillati</taxon>
        <taxon>Bacillota</taxon>
        <taxon>Bacilli</taxon>
        <taxon>Bacillales</taxon>
        <taxon>Alicyclobacillaceae</taxon>
        <taxon>Tumebacillus</taxon>
    </lineage>
</organism>
<protein>
    <recommendedName>
        <fullName evidence="1">Gp5/Type VI secretion system Vgr protein OB-fold domain-containing protein</fullName>
    </recommendedName>
</protein>
<dbReference type="Proteomes" id="UP000602284">
    <property type="component" value="Unassembled WGS sequence"/>
</dbReference>
<comment type="caution">
    <text evidence="2">The sequence shown here is derived from an EMBL/GenBank/DDBJ whole genome shotgun (WGS) entry which is preliminary data.</text>
</comment>
<feature type="domain" description="Gp5/Type VI secretion system Vgr protein OB-fold" evidence="1">
    <location>
        <begin position="28"/>
        <end position="99"/>
    </location>
</feature>
<dbReference type="Pfam" id="PF04717">
    <property type="entry name" value="Phage_base_V"/>
    <property type="match status" value="1"/>
</dbReference>
<keyword evidence="3" id="KW-1185">Reference proteome</keyword>
<dbReference type="InterPro" id="IPR037026">
    <property type="entry name" value="Vgr_OB-fold_dom_sf"/>
</dbReference>
<evidence type="ECO:0000313" key="2">
    <source>
        <dbReference type="EMBL" id="MBL0386232.1"/>
    </source>
</evidence>
<evidence type="ECO:0000259" key="1">
    <source>
        <dbReference type="Pfam" id="PF04717"/>
    </source>
</evidence>
<accession>A0ABS1J7H2</accession>
<dbReference type="EMBL" id="JAEQNB010000001">
    <property type="protein sequence ID" value="MBL0386232.1"/>
    <property type="molecule type" value="Genomic_DNA"/>
</dbReference>
<dbReference type="InterPro" id="IPR006531">
    <property type="entry name" value="Gp5/Vgr_OB"/>
</dbReference>
<reference evidence="2 3" key="1">
    <citation type="submission" date="2021-01" db="EMBL/GenBank/DDBJ databases">
        <title>Tumebacillus sp. strain ITR2 16S ribosomal RNA gene Genome sequencing and assembly.</title>
        <authorList>
            <person name="Kang M."/>
        </authorList>
    </citation>
    <scope>NUCLEOTIDE SEQUENCE [LARGE SCALE GENOMIC DNA]</scope>
    <source>
        <strain evidence="2 3">ITR2</strain>
    </source>
</reference>
<name>A0ABS1J7H2_9BACL</name>
<proteinExistence type="predicted"/>
<dbReference type="Gene3D" id="2.40.50.230">
    <property type="entry name" value="Gp5 N-terminal domain"/>
    <property type="match status" value="1"/>
</dbReference>
<evidence type="ECO:0000313" key="3">
    <source>
        <dbReference type="Proteomes" id="UP000602284"/>
    </source>
</evidence>
<dbReference type="RefSeq" id="WP_201632260.1">
    <property type="nucleotide sequence ID" value="NZ_JAEQNB010000001.1"/>
</dbReference>